<reference evidence="2 3" key="1">
    <citation type="submission" date="2019-10" db="EMBL/GenBank/DDBJ databases">
        <title>Description of Paenibacillus pedi sp. nov.</title>
        <authorList>
            <person name="Carlier A."/>
            <person name="Qi S."/>
        </authorList>
    </citation>
    <scope>NUCLEOTIDE SEQUENCE [LARGE SCALE GENOMIC DNA]</scope>
    <source>
        <strain evidence="2 3">LMG 31457</strain>
    </source>
</reference>
<dbReference type="PANTHER" id="PTHR43000">
    <property type="entry name" value="DTDP-D-GLUCOSE 4,6-DEHYDRATASE-RELATED"/>
    <property type="match status" value="1"/>
</dbReference>
<dbReference type="InterPro" id="IPR036291">
    <property type="entry name" value="NAD(P)-bd_dom_sf"/>
</dbReference>
<evidence type="ECO:0000259" key="1">
    <source>
        <dbReference type="Pfam" id="PF16363"/>
    </source>
</evidence>
<accession>A0ABX1ZTD7</accession>
<proteinExistence type="predicted"/>
<organism evidence="2 3">
    <name type="scientific">Paenibacillus planticolens</name>
    <dbReference type="NCBI Taxonomy" id="2654976"/>
    <lineage>
        <taxon>Bacteria</taxon>
        <taxon>Bacillati</taxon>
        <taxon>Bacillota</taxon>
        <taxon>Bacilli</taxon>
        <taxon>Bacillales</taxon>
        <taxon>Paenibacillaceae</taxon>
        <taxon>Paenibacillus</taxon>
    </lineage>
</organism>
<dbReference type="InterPro" id="IPR013445">
    <property type="entry name" value="CDP_4_6_deHydtase"/>
</dbReference>
<comment type="caution">
    <text evidence="2">The sequence shown here is derived from an EMBL/GenBank/DDBJ whole genome shotgun (WGS) entry which is preliminary data.</text>
</comment>
<name>A0ABX1ZTD7_9BACL</name>
<dbReference type="Gene3D" id="3.90.25.10">
    <property type="entry name" value="UDP-galactose 4-epimerase, domain 1"/>
    <property type="match status" value="1"/>
</dbReference>
<protein>
    <submittedName>
        <fullName evidence="2">CDP-glucose 4,6-dehydratase</fullName>
        <ecNumber evidence="2">4.2.1.45</ecNumber>
    </submittedName>
</protein>
<dbReference type="GO" id="GO:0047733">
    <property type="term" value="F:CDP-glucose 4,6-dehydratase activity"/>
    <property type="evidence" value="ECO:0007669"/>
    <property type="project" value="UniProtKB-EC"/>
</dbReference>
<dbReference type="CDD" id="cd05252">
    <property type="entry name" value="CDP_GD_SDR_e"/>
    <property type="match status" value="1"/>
</dbReference>
<dbReference type="Gene3D" id="3.40.50.720">
    <property type="entry name" value="NAD(P)-binding Rossmann-like Domain"/>
    <property type="match status" value="1"/>
</dbReference>
<dbReference type="NCBIfam" id="TIGR02622">
    <property type="entry name" value="CDP_4_6_dhtase"/>
    <property type="match status" value="1"/>
</dbReference>
<evidence type="ECO:0000313" key="2">
    <source>
        <dbReference type="EMBL" id="NOV02088.1"/>
    </source>
</evidence>
<dbReference type="EMBL" id="WHNZ01000041">
    <property type="protein sequence ID" value="NOV02088.1"/>
    <property type="molecule type" value="Genomic_DNA"/>
</dbReference>
<feature type="domain" description="NAD(P)-binding" evidence="1">
    <location>
        <begin position="19"/>
        <end position="336"/>
    </location>
</feature>
<dbReference type="InterPro" id="IPR016040">
    <property type="entry name" value="NAD(P)-bd_dom"/>
</dbReference>
<dbReference type="SUPFAM" id="SSF51735">
    <property type="entry name" value="NAD(P)-binding Rossmann-fold domains"/>
    <property type="match status" value="1"/>
</dbReference>
<gene>
    <name evidence="2" type="primary">rfbG</name>
    <name evidence="2" type="ORF">GC097_18950</name>
</gene>
<dbReference type="EC" id="4.2.1.45" evidence="2"/>
<dbReference type="RefSeq" id="WP_171684916.1">
    <property type="nucleotide sequence ID" value="NZ_WHNZ01000041.1"/>
</dbReference>
<dbReference type="Pfam" id="PF16363">
    <property type="entry name" value="GDP_Man_Dehyd"/>
    <property type="match status" value="1"/>
</dbReference>
<dbReference type="Proteomes" id="UP000618579">
    <property type="component" value="Unassembled WGS sequence"/>
</dbReference>
<keyword evidence="2" id="KW-0456">Lyase</keyword>
<keyword evidence="3" id="KW-1185">Reference proteome</keyword>
<evidence type="ECO:0000313" key="3">
    <source>
        <dbReference type="Proteomes" id="UP000618579"/>
    </source>
</evidence>
<sequence>MPEHRIRINADFWKGKNVLVTGHTGFKGTWLSLWLQGMGANVTGYSLEPPTNPSLFELCRMEEIVSSTTADIRNMPALTAAIKEAAPDIVFHLAAQPLVRASYMNPIETYEINTMGTVNLLEAVRQAVKSGVPVKAVIHVSTDKCYSQLDEARGYRETDRLGGGDPYSNSKALTELIVSSYRQIYENEAGHSNAKVALASVRAGNVIGGGDWAEDRLIPDCFRAILQGNAVNLRYPQAVRPWQHVLEPLHGYLLLAQHLYEDSQFAQAWNFGPEDSDTVTVEEVVSHLCSKWGGQASYLVDQAEHPHEAHVLRLDCTKSRNLLGWSPRWNLDTAISKSIEWVKGYELKEDCRELCSKQIQEFVEGSELHDH</sequence>